<feature type="domain" description="Alpha/beta-hydrolase catalytic" evidence="2">
    <location>
        <begin position="254"/>
        <end position="547"/>
    </location>
</feature>
<evidence type="ECO:0000259" key="2">
    <source>
        <dbReference type="Pfam" id="PF10081"/>
    </source>
</evidence>
<gene>
    <name evidence="4" type="ORF">GU920_18475</name>
</gene>
<dbReference type="EMBL" id="JAAATW010000007">
    <property type="protein sequence ID" value="NBE09533.1"/>
    <property type="molecule type" value="Genomic_DNA"/>
</dbReference>
<feature type="transmembrane region" description="Helical" evidence="1">
    <location>
        <begin position="76"/>
        <end position="97"/>
    </location>
</feature>
<evidence type="ECO:0000313" key="5">
    <source>
        <dbReference type="Proteomes" id="UP001517376"/>
    </source>
</evidence>
<dbReference type="Proteomes" id="UP001517376">
    <property type="component" value="Unassembled WGS sequence"/>
</dbReference>
<accession>A0ABW9YAG9</accession>
<feature type="transmembrane region" description="Helical" evidence="1">
    <location>
        <begin position="44"/>
        <end position="64"/>
    </location>
</feature>
<keyword evidence="1" id="KW-0812">Transmembrane</keyword>
<sequence>MGMRRVLAGLIGPASLPGVALGLLFFAASLTPSLIPRGPEVQGVLGGVVMALGYLGWQVVALIWRAADMPCLRGRAAAVVSGVAVVASGGLFLWVLGASLGWQNALRAKMGMAPEEALGLATILGLAAGVFALFFLMGRAVAGMFRVIRGRLYRVMPPRRANLFGVIAVVVILFVVTRDGIVDRVVLALDESYEAAQALFDRAPPPPAEARKTGSAASLVDWAAMGAPGRDYVTGGPDAAAIAAFTGRPALEPIRVYVGRANAETPRARAELALAELQRQGAFARQVLIVASPTGTGWMDPGAMDPVEYMHGGDIATVTVQYSYLQSPLALILETDAGLAQATALQEVVHGYWKTLPPEARPRLYVHGLSLGAWSSMYATNLFRLLDDPIHGAFWAGPPFPSAFWNYVQNQRNPGSPWVLPVIGDGSLVRYASATADGSGAGGAGAGGSWGRMRIMFLQYSSDPVVFYDPASLWRAPPWMREAPAADMSDHFTFMPVVTQFQLALDMTLSFGAPPGHGHAYFARDYIGPWVQVTDPEGWTAADTARLIARCGKAMGEGCQGVAE</sequence>
<evidence type="ECO:0008006" key="6">
    <source>
        <dbReference type="Google" id="ProtNLM"/>
    </source>
</evidence>
<organism evidence="4 5">
    <name type="scientific">Paragemmobacter ruber</name>
    <dbReference type="NCBI Taxonomy" id="1985673"/>
    <lineage>
        <taxon>Bacteria</taxon>
        <taxon>Pseudomonadati</taxon>
        <taxon>Pseudomonadota</taxon>
        <taxon>Alphaproteobacteria</taxon>
        <taxon>Rhodobacterales</taxon>
        <taxon>Paracoccaceae</taxon>
        <taxon>Paragemmobacter</taxon>
    </lineage>
</organism>
<proteinExistence type="predicted"/>
<name>A0ABW9YAG9_9RHOB</name>
<reference evidence="5" key="1">
    <citation type="submission" date="2020-01" db="EMBL/GenBank/DDBJ databases">
        <title>Sphingomonas sp. strain CSW-10.</title>
        <authorList>
            <person name="Chen W.-M."/>
        </authorList>
    </citation>
    <scope>NUCLEOTIDE SEQUENCE [LARGE SCALE GENOMIC DNA]</scope>
    <source>
        <strain evidence="5">CCP-1</strain>
    </source>
</reference>
<dbReference type="Pfam" id="PF15420">
    <property type="entry name" value="Abhydrolase_9_N"/>
    <property type="match status" value="1"/>
</dbReference>
<dbReference type="InterPro" id="IPR027787">
    <property type="entry name" value="Alpha/beta-hydrolase_catalytic"/>
</dbReference>
<keyword evidence="1" id="KW-0472">Membrane</keyword>
<evidence type="ECO:0000256" key="1">
    <source>
        <dbReference type="SAM" id="Phobius"/>
    </source>
</evidence>
<comment type="caution">
    <text evidence="4">The sequence shown here is derived from an EMBL/GenBank/DDBJ whole genome shotgun (WGS) entry which is preliminary data.</text>
</comment>
<evidence type="ECO:0000313" key="4">
    <source>
        <dbReference type="EMBL" id="NBE09533.1"/>
    </source>
</evidence>
<feature type="transmembrane region" description="Helical" evidence="1">
    <location>
        <begin position="117"/>
        <end position="141"/>
    </location>
</feature>
<dbReference type="InterPro" id="IPR027788">
    <property type="entry name" value="Alpha/beta-hydrolase_N_dom"/>
</dbReference>
<feature type="transmembrane region" description="Helical" evidence="1">
    <location>
        <begin position="161"/>
        <end position="177"/>
    </location>
</feature>
<keyword evidence="5" id="KW-1185">Reference proteome</keyword>
<dbReference type="Pfam" id="PF10081">
    <property type="entry name" value="Abhydrolase_9"/>
    <property type="match status" value="1"/>
</dbReference>
<protein>
    <recommendedName>
        <fullName evidence="6">Alpha/beta-hydrolase family protein</fullName>
    </recommendedName>
</protein>
<keyword evidence="1" id="KW-1133">Transmembrane helix</keyword>
<evidence type="ECO:0000259" key="3">
    <source>
        <dbReference type="Pfam" id="PF15420"/>
    </source>
</evidence>
<feature type="domain" description="Alpha/beta-hydrolase N-terminal" evidence="3">
    <location>
        <begin position="30"/>
        <end position="237"/>
    </location>
</feature>